<sequence>MSLNNYLPQIAARLDNGYKIEGNAGISAAENGMEDNKSEANEINQISKEIRYHALPPVPVLKLTLTMSSDNRDDADRNGA</sequence>
<dbReference type="EMBL" id="CP118246">
    <property type="protein sequence ID" value="WDR03445.1"/>
    <property type="molecule type" value="Genomic_DNA"/>
</dbReference>
<dbReference type="RefSeq" id="WP_282219839.1">
    <property type="nucleotide sequence ID" value="NZ_CP118246.1"/>
</dbReference>
<evidence type="ECO:0000313" key="1">
    <source>
        <dbReference type="EMBL" id="WDR03445.1"/>
    </source>
</evidence>
<evidence type="ECO:0000313" key="2">
    <source>
        <dbReference type="Proteomes" id="UP001220530"/>
    </source>
</evidence>
<keyword evidence="2" id="KW-1185">Reference proteome</keyword>
<organism evidence="1 2">
    <name type="scientific">Devosia algicola</name>
    <dbReference type="NCBI Taxonomy" id="3026418"/>
    <lineage>
        <taxon>Bacteria</taxon>
        <taxon>Pseudomonadati</taxon>
        <taxon>Pseudomonadota</taxon>
        <taxon>Alphaproteobacteria</taxon>
        <taxon>Hyphomicrobiales</taxon>
        <taxon>Devosiaceae</taxon>
        <taxon>Devosia</taxon>
    </lineage>
</organism>
<reference evidence="1 2" key="1">
    <citation type="submission" date="2023-02" db="EMBL/GenBank/DDBJ databases">
        <title>Devosia algicola sp. nov., isolated from the phycosphere of marine algae.</title>
        <authorList>
            <person name="Kim J.M."/>
            <person name="Lee J.K."/>
            <person name="Choi B.J."/>
            <person name="Bayburt H."/>
            <person name="Jeon C.O."/>
        </authorList>
    </citation>
    <scope>NUCLEOTIDE SEQUENCE [LARGE SCALE GENOMIC DNA]</scope>
    <source>
        <strain evidence="1 2">G20-9</strain>
    </source>
</reference>
<gene>
    <name evidence="1" type="ORF">PSQ19_04885</name>
</gene>
<proteinExistence type="predicted"/>
<accession>A0ABY7YQW4</accession>
<name>A0ABY7YQW4_9HYPH</name>
<dbReference type="Proteomes" id="UP001220530">
    <property type="component" value="Chromosome"/>
</dbReference>
<protein>
    <submittedName>
        <fullName evidence="1">Uncharacterized protein</fullName>
    </submittedName>
</protein>